<evidence type="ECO:0000256" key="1">
    <source>
        <dbReference type="ARBA" id="ARBA00004370"/>
    </source>
</evidence>
<feature type="domain" description="VPS10" evidence="9">
    <location>
        <begin position="44"/>
        <end position="688"/>
    </location>
</feature>
<feature type="domain" description="VPS10" evidence="9">
    <location>
        <begin position="713"/>
        <end position="1345"/>
    </location>
</feature>
<reference evidence="10" key="1">
    <citation type="submission" date="2023-03" db="EMBL/GenBank/DDBJ databases">
        <title>Massive genome expansion in bonnet fungi (Mycena s.s.) driven by repeated elements and novel gene families across ecological guilds.</title>
        <authorList>
            <consortium name="Lawrence Berkeley National Laboratory"/>
            <person name="Harder C.B."/>
            <person name="Miyauchi S."/>
            <person name="Viragh M."/>
            <person name="Kuo A."/>
            <person name="Thoen E."/>
            <person name="Andreopoulos B."/>
            <person name="Lu D."/>
            <person name="Skrede I."/>
            <person name="Drula E."/>
            <person name="Henrissat B."/>
            <person name="Morin E."/>
            <person name="Kohler A."/>
            <person name="Barry K."/>
            <person name="LaButti K."/>
            <person name="Morin E."/>
            <person name="Salamov A."/>
            <person name="Lipzen A."/>
            <person name="Mereny Z."/>
            <person name="Hegedus B."/>
            <person name="Baldrian P."/>
            <person name="Stursova M."/>
            <person name="Weitz H."/>
            <person name="Taylor A."/>
            <person name="Grigoriev I.V."/>
            <person name="Nagy L.G."/>
            <person name="Martin F."/>
            <person name="Kauserud H."/>
        </authorList>
    </citation>
    <scope>NUCLEOTIDE SEQUENCE</scope>
    <source>
        <strain evidence="10">9144</strain>
    </source>
</reference>
<dbReference type="GO" id="GO:0016020">
    <property type="term" value="C:membrane"/>
    <property type="evidence" value="ECO:0007669"/>
    <property type="project" value="UniProtKB-SubCell"/>
</dbReference>
<dbReference type="InterPro" id="IPR031778">
    <property type="entry name" value="Sortilin_N"/>
</dbReference>
<organism evidence="10 11">
    <name type="scientific">Mycena pura</name>
    <dbReference type="NCBI Taxonomy" id="153505"/>
    <lineage>
        <taxon>Eukaryota</taxon>
        <taxon>Fungi</taxon>
        <taxon>Dikarya</taxon>
        <taxon>Basidiomycota</taxon>
        <taxon>Agaricomycotina</taxon>
        <taxon>Agaricomycetes</taxon>
        <taxon>Agaricomycetidae</taxon>
        <taxon>Agaricales</taxon>
        <taxon>Marasmiineae</taxon>
        <taxon>Mycenaceae</taxon>
        <taxon>Mycena</taxon>
    </lineage>
</organism>
<dbReference type="GO" id="GO:0006896">
    <property type="term" value="P:Golgi to vacuole transport"/>
    <property type="evidence" value="ECO:0007669"/>
    <property type="project" value="TreeGrafter"/>
</dbReference>
<dbReference type="Gene3D" id="2.10.70.80">
    <property type="match status" value="2"/>
</dbReference>
<dbReference type="Pfam" id="PF15901">
    <property type="entry name" value="Sortilin_C"/>
    <property type="match status" value="2"/>
</dbReference>
<dbReference type="GO" id="GO:0005829">
    <property type="term" value="C:cytosol"/>
    <property type="evidence" value="ECO:0007669"/>
    <property type="project" value="GOC"/>
</dbReference>
<accession>A0AAD6YH15</accession>
<evidence type="ECO:0000313" key="10">
    <source>
        <dbReference type="EMBL" id="KAJ7213143.1"/>
    </source>
</evidence>
<proteinExistence type="predicted"/>
<feature type="chain" id="PRO_5041959470" evidence="8">
    <location>
        <begin position="22"/>
        <end position="1407"/>
    </location>
</feature>
<keyword evidence="11" id="KW-1185">Reference proteome</keyword>
<dbReference type="InterPro" id="IPR015943">
    <property type="entry name" value="WD40/YVTN_repeat-like_dom_sf"/>
</dbReference>
<feature type="signal peptide" evidence="8">
    <location>
        <begin position="1"/>
        <end position="21"/>
    </location>
</feature>
<comment type="subcellular location">
    <subcellularLocation>
        <location evidence="1">Membrane</location>
    </subcellularLocation>
</comment>
<evidence type="ECO:0000256" key="4">
    <source>
        <dbReference type="ARBA" id="ARBA00022989"/>
    </source>
</evidence>
<dbReference type="FunFam" id="3.30.60.270:FF:000005">
    <property type="entry name" value="Sortilin"/>
    <property type="match status" value="2"/>
</dbReference>
<gene>
    <name evidence="10" type="ORF">GGX14DRAFT_446444</name>
</gene>
<dbReference type="SMART" id="SM00602">
    <property type="entry name" value="VPS10"/>
    <property type="match status" value="2"/>
</dbReference>
<dbReference type="EMBL" id="JARJCW010000022">
    <property type="protein sequence ID" value="KAJ7213143.1"/>
    <property type="molecule type" value="Genomic_DNA"/>
</dbReference>
<dbReference type="InterPro" id="IPR050310">
    <property type="entry name" value="VPS10-sortilin"/>
</dbReference>
<dbReference type="CDD" id="cd15482">
    <property type="entry name" value="Sialidase_non-viral"/>
    <property type="match status" value="2"/>
</dbReference>
<dbReference type="GO" id="GO:0006895">
    <property type="term" value="P:Golgi to endosome transport"/>
    <property type="evidence" value="ECO:0007669"/>
    <property type="project" value="TreeGrafter"/>
</dbReference>
<keyword evidence="3" id="KW-0677">Repeat</keyword>
<name>A0AAD6YH15_9AGAR</name>
<evidence type="ECO:0000256" key="3">
    <source>
        <dbReference type="ARBA" id="ARBA00022737"/>
    </source>
</evidence>
<evidence type="ECO:0000256" key="2">
    <source>
        <dbReference type="ARBA" id="ARBA00022692"/>
    </source>
</evidence>
<dbReference type="PANTHER" id="PTHR12106">
    <property type="entry name" value="SORTILIN RELATED"/>
    <property type="match status" value="1"/>
</dbReference>
<dbReference type="GO" id="GO:0005794">
    <property type="term" value="C:Golgi apparatus"/>
    <property type="evidence" value="ECO:0007669"/>
    <property type="project" value="TreeGrafter"/>
</dbReference>
<protein>
    <submittedName>
        <fullName evidence="10">Vacuolar protein sorting/targeting protein 10</fullName>
    </submittedName>
</protein>
<dbReference type="GO" id="GO:0006623">
    <property type="term" value="P:protein targeting to vacuole"/>
    <property type="evidence" value="ECO:0007669"/>
    <property type="project" value="TreeGrafter"/>
</dbReference>
<dbReference type="InterPro" id="IPR006581">
    <property type="entry name" value="VPS10"/>
</dbReference>
<evidence type="ECO:0000259" key="9">
    <source>
        <dbReference type="SMART" id="SM00602"/>
    </source>
</evidence>
<dbReference type="PANTHER" id="PTHR12106:SF27">
    <property type="entry name" value="SORTILIN-RELATED RECEPTOR"/>
    <property type="match status" value="1"/>
</dbReference>
<keyword evidence="6" id="KW-0325">Glycoprotein</keyword>
<evidence type="ECO:0000256" key="7">
    <source>
        <dbReference type="SAM" id="Phobius"/>
    </source>
</evidence>
<keyword evidence="8" id="KW-0732">Signal</keyword>
<feature type="transmembrane region" description="Helical" evidence="7">
    <location>
        <begin position="1353"/>
        <end position="1375"/>
    </location>
</feature>
<dbReference type="InterPro" id="IPR031777">
    <property type="entry name" value="Sortilin_C"/>
</dbReference>
<dbReference type="Proteomes" id="UP001219525">
    <property type="component" value="Unassembled WGS sequence"/>
</dbReference>
<dbReference type="Gene3D" id="3.30.60.270">
    <property type="match status" value="2"/>
</dbReference>
<dbReference type="SUPFAM" id="SSF110296">
    <property type="entry name" value="Oligoxyloglucan reducing end-specific cellobiohydrolase"/>
    <property type="match status" value="2"/>
</dbReference>
<sequence>MRLHTICGLFLFLVSIPCLLAQDPTHAITPFQNLPASLFFRNETFAIYHDPVKGNVYVSSDEGKTWIRVDAIPNGVAAMVIEHPFDNSRAFALTRSTTHYRTQDGGKTWTSFKVPIPLAVGPRPLSFHSAKYGYILYQGAVCYRSGNGWGTTCYDETYVTKDAFSSSPTLLLSETTQCHFAHSGKDFKHAAHLDLIYCVAFDTKTTGNDHSLSSSWLYWSTDFFEQEKKVEDLGIGNRANGVVAFAIISKFAVVALKESASDGDMLLYVTVDTKTWTKAQFPQASSVRLRENAYTIVESSTHSLAVDVGWADQHTIGTLFVSDSNGTFFVQTLRDINRNEMGFVDYEHIYGFESIGIANIVTNADDVEGRGFPKLLKSLITFDDGSSWQPLRAPFKDSSGQRAPCNTDDIDTCSLHLHSVTTPHNLGRTFSSPAPGTIVGVGSIGSSLLPYGECDTFLSTDAGLTWNMLRHDAHKHAFADSGSILVVVDDSEFVREVKYSLDLGQTWKTYDFGLNLRARALTATPNPSSQKFILLGQVDRRDQTTKDGRFVVVYLDFANTRKRRCDESDFEKWYVRSSKSECLMGTKQWYKRRKPNVDCYVDERFQDPVDYEDFCPCTDADYECDFNFVRDGDQCVPVGPEQIPAGVCKTPEQKYLGSSGYRKIPGSACIGGDKDRKVEKPCRPGNPPPGVVFHTTFHFPSAIVQHAYFSQSRTILVRLQDNSIWQSLNEGLAWDHKFPEERFLAFYHHKYNPYRAYLITSTNKCYFTTSAGRFWDVYNAPTPPNTFGAPILRFHPESDKLIWTGNRDCDSLNLKSCHAEAQYSRDNGRHWDFIEKYVVNCAWATDLKLNADPTEIVCESYRNKTGSQRFFLLDNPLQLIEGSAYFTKKRQLFDHVVGFAKFSEFLLVATLSPQKHSLELQVSLDGVNFATGMFPPSMHPDTQAYTVLQSNTGSIFLHITMSEPPNPYWGNVLKSNSNGTYFGLSIENVNRDARGFVDFEKLIGLDGIALANVVANPQEAGNTGLKVLQTRITYNDGGAWKPLTPPEVDSQGNQYACSTVRCALHIHGYTERADPRATYSSRGIVGVLVAVGNVGESLAPYDESDTFLSRDAGVTWEEIHKGPHVWEFGDSGSILVMANDEQPTDHVVFSTDEGLTWREYKFTDERMRVKTIVTVPEDTTRRFILIGNIPRNFGSTVVYIDFTSLTTTQCIIDTENPGQDDFELWSPSGDMTECLFGRQTLYHRRVRAVNCIVGDQPKALERIVRNCACTEADFECEFNYLRNEVGECVLGPGATPPPDDHLCRHGHGDEYWYERTAYRKISYSSCQGGARLDLGMRHRCSGHKPMPEDGHSVFFWFMIVLLSVILVVTLADWYYKNSGLAWGFVSCLDEPYYLLTDTFRNIRLPED</sequence>
<dbReference type="Pfam" id="PF15902">
    <property type="entry name" value="Sortilin-Vps10"/>
    <property type="match status" value="2"/>
</dbReference>
<evidence type="ECO:0000256" key="6">
    <source>
        <dbReference type="ARBA" id="ARBA00023180"/>
    </source>
</evidence>
<evidence type="ECO:0000256" key="8">
    <source>
        <dbReference type="SAM" id="SignalP"/>
    </source>
</evidence>
<keyword evidence="4 7" id="KW-1133">Transmembrane helix</keyword>
<keyword evidence="5 7" id="KW-0472">Membrane</keyword>
<comment type="caution">
    <text evidence="10">The sequence shown here is derived from an EMBL/GenBank/DDBJ whole genome shotgun (WGS) entry which is preliminary data.</text>
</comment>
<keyword evidence="2 7" id="KW-0812">Transmembrane</keyword>
<dbReference type="Gene3D" id="2.130.10.10">
    <property type="entry name" value="YVTN repeat-like/Quinoprotein amine dehydrogenase"/>
    <property type="match status" value="2"/>
</dbReference>
<evidence type="ECO:0000313" key="11">
    <source>
        <dbReference type="Proteomes" id="UP001219525"/>
    </source>
</evidence>
<evidence type="ECO:0000256" key="5">
    <source>
        <dbReference type="ARBA" id="ARBA00023136"/>
    </source>
</evidence>